<name>A0A395GWY2_9EURO</name>
<dbReference type="CDD" id="cd12148">
    <property type="entry name" value="fungal_TF_MHR"/>
    <property type="match status" value="1"/>
</dbReference>
<sequence>MPGGKATTVSPSLPRRHRRGLTRSAAACERCRRRKQKCDGRTPTCGACEAVGASCIPSERLVVRPAHPECQCDRLRGQLETLQLQYDTLSQQFEEFRRQAGGEIPLRNSHAPDVSGLSSSGTISVSRRHVCSTTPEELRKQNLLFKSDIPYTGRILRPTFPQRTRVRDTNGSALSSAWRLWGDDTRPIETPLPSTTIPDLDAEAYMNVAGTFFDRRWPYLPVLHRPTFLREHLLPFLSRKASSGISMFLVNIVCAIATAEKPLDQEGSTPSHRVFFHRATQDLHRVIGTGDFECVQCLLLLCMYGHNEPQSVNLWYTSGLALQLAIGIDLHRKESLMGRDVLSAEMVKRVFWCAYVTNCIMAINMSRPLGIQGSDITMPLPLQLTDDELDDSPAALDHASIVPQVSDTSTFIHIIRLRKINADIYNSFHSIGQRRPDAEALESRRKQYFSELNHWVSTAPRYMQTLSTFQSPHWFQIAFHHAVLTLNRPSRAAPMPSYENLRICIEAAIGLISSYSALYAMNRIRYTFVAIHALFMAALTMLYALRASPPLRHELTRPVVQTNILTFLTLFRGISNGRVVGEKCSKIVERLGNCILTLFDDATAASVDVDTEFQSWFGLQSHAFAGSAQSMSVSEMENKSPQYPDARVDIPWSDLFLEGIDIGSTDVWGFLT</sequence>
<dbReference type="CDD" id="cd00067">
    <property type="entry name" value="GAL4"/>
    <property type="match status" value="1"/>
</dbReference>
<dbReference type="SMART" id="SM00906">
    <property type="entry name" value="Fungal_trans"/>
    <property type="match status" value="1"/>
</dbReference>
<dbReference type="GO" id="GO:0043565">
    <property type="term" value="F:sequence-specific DNA binding"/>
    <property type="evidence" value="ECO:0007669"/>
    <property type="project" value="TreeGrafter"/>
</dbReference>
<reference evidence="11 12" key="1">
    <citation type="submission" date="2018-02" db="EMBL/GenBank/DDBJ databases">
        <title>The genomes of Aspergillus section Nigri reveals drivers in fungal speciation.</title>
        <authorList>
            <consortium name="DOE Joint Genome Institute"/>
            <person name="Vesth T.C."/>
            <person name="Nybo J."/>
            <person name="Theobald S."/>
            <person name="Brandl J."/>
            <person name="Frisvad J.C."/>
            <person name="Nielsen K.F."/>
            <person name="Lyhne E.K."/>
            <person name="Kogle M.E."/>
            <person name="Kuo A."/>
            <person name="Riley R."/>
            <person name="Clum A."/>
            <person name="Nolan M."/>
            <person name="Lipzen A."/>
            <person name="Salamov A."/>
            <person name="Henrissat B."/>
            <person name="Wiebenga A."/>
            <person name="De vries R.P."/>
            <person name="Grigoriev I.V."/>
            <person name="Mortensen U.H."/>
            <person name="Andersen M.R."/>
            <person name="Baker S.E."/>
        </authorList>
    </citation>
    <scope>NUCLEOTIDE SEQUENCE [LARGE SCALE GENOMIC DNA]</scope>
    <source>
        <strain evidence="11 12">CBS 121593</strain>
    </source>
</reference>
<evidence type="ECO:0000256" key="2">
    <source>
        <dbReference type="ARBA" id="ARBA00022723"/>
    </source>
</evidence>
<dbReference type="GO" id="GO:0006351">
    <property type="term" value="P:DNA-templated transcription"/>
    <property type="evidence" value="ECO:0007669"/>
    <property type="project" value="InterPro"/>
</dbReference>
<evidence type="ECO:0000256" key="5">
    <source>
        <dbReference type="ARBA" id="ARBA00023125"/>
    </source>
</evidence>
<evidence type="ECO:0000256" key="6">
    <source>
        <dbReference type="ARBA" id="ARBA00023163"/>
    </source>
</evidence>
<evidence type="ECO:0000256" key="1">
    <source>
        <dbReference type="ARBA" id="ARBA00004123"/>
    </source>
</evidence>
<dbReference type="EMBL" id="KZ824443">
    <property type="protein sequence ID" value="RAL00047.1"/>
    <property type="molecule type" value="Genomic_DNA"/>
</dbReference>
<dbReference type="InterPro" id="IPR007219">
    <property type="entry name" value="XnlR_reg_dom"/>
</dbReference>
<feature type="region of interest" description="Disordered" evidence="9">
    <location>
        <begin position="1"/>
        <end position="21"/>
    </location>
</feature>
<feature type="domain" description="Zn(2)-C6 fungal-type" evidence="10">
    <location>
        <begin position="27"/>
        <end position="55"/>
    </location>
</feature>
<keyword evidence="7" id="KW-0539">Nucleus</keyword>
<keyword evidence="4" id="KW-0805">Transcription regulation</keyword>
<dbReference type="Pfam" id="PF04082">
    <property type="entry name" value="Fungal_trans"/>
    <property type="match status" value="1"/>
</dbReference>
<evidence type="ECO:0000259" key="10">
    <source>
        <dbReference type="PROSITE" id="PS50048"/>
    </source>
</evidence>
<dbReference type="GeneID" id="37226398"/>
<keyword evidence="8" id="KW-0175">Coiled coil</keyword>
<protein>
    <recommendedName>
        <fullName evidence="10">Zn(2)-C6 fungal-type domain-containing protein</fullName>
    </recommendedName>
</protein>
<comment type="subcellular location">
    <subcellularLocation>
        <location evidence="1">Nucleus</location>
    </subcellularLocation>
</comment>
<dbReference type="GO" id="GO:0005634">
    <property type="term" value="C:nucleus"/>
    <property type="evidence" value="ECO:0007669"/>
    <property type="project" value="UniProtKB-SubCell"/>
</dbReference>
<evidence type="ECO:0000313" key="11">
    <source>
        <dbReference type="EMBL" id="RAL00047.1"/>
    </source>
</evidence>
<evidence type="ECO:0000256" key="9">
    <source>
        <dbReference type="SAM" id="MobiDB-lite"/>
    </source>
</evidence>
<dbReference type="Proteomes" id="UP000249402">
    <property type="component" value="Unassembled WGS sequence"/>
</dbReference>
<dbReference type="Pfam" id="PF00172">
    <property type="entry name" value="Zn_clus"/>
    <property type="match status" value="1"/>
</dbReference>
<keyword evidence="6" id="KW-0804">Transcription</keyword>
<feature type="coiled-coil region" evidence="8">
    <location>
        <begin position="72"/>
        <end position="99"/>
    </location>
</feature>
<dbReference type="GO" id="GO:0000981">
    <property type="term" value="F:DNA-binding transcription factor activity, RNA polymerase II-specific"/>
    <property type="evidence" value="ECO:0007669"/>
    <property type="project" value="InterPro"/>
</dbReference>
<dbReference type="PANTHER" id="PTHR47782:SF12">
    <property type="entry name" value="ZN(II)2CYS6 TRANSCRIPTION FACTOR (EUROFUNG)"/>
    <property type="match status" value="1"/>
</dbReference>
<keyword evidence="3" id="KW-0862">Zinc</keyword>
<dbReference type="InterPro" id="IPR036864">
    <property type="entry name" value="Zn2-C6_fun-type_DNA-bd_sf"/>
</dbReference>
<evidence type="ECO:0000313" key="12">
    <source>
        <dbReference type="Proteomes" id="UP000249402"/>
    </source>
</evidence>
<proteinExistence type="predicted"/>
<evidence type="ECO:0000256" key="3">
    <source>
        <dbReference type="ARBA" id="ARBA00022833"/>
    </source>
</evidence>
<dbReference type="PROSITE" id="PS50048">
    <property type="entry name" value="ZN2_CY6_FUNGAL_2"/>
    <property type="match status" value="1"/>
</dbReference>
<dbReference type="RefSeq" id="XP_025574374.1">
    <property type="nucleotide sequence ID" value="XM_025721533.1"/>
</dbReference>
<dbReference type="Gene3D" id="4.10.240.10">
    <property type="entry name" value="Zn(2)-C6 fungal-type DNA-binding domain"/>
    <property type="match status" value="1"/>
</dbReference>
<evidence type="ECO:0000256" key="4">
    <source>
        <dbReference type="ARBA" id="ARBA00023015"/>
    </source>
</evidence>
<dbReference type="GO" id="GO:0008270">
    <property type="term" value="F:zinc ion binding"/>
    <property type="evidence" value="ECO:0007669"/>
    <property type="project" value="InterPro"/>
</dbReference>
<keyword evidence="2" id="KW-0479">Metal-binding</keyword>
<evidence type="ECO:0000256" key="8">
    <source>
        <dbReference type="SAM" id="Coils"/>
    </source>
</evidence>
<dbReference type="VEuPathDB" id="FungiDB:BO80DRAFT_446059"/>
<dbReference type="PROSITE" id="PS00463">
    <property type="entry name" value="ZN2_CY6_FUNGAL_1"/>
    <property type="match status" value="1"/>
</dbReference>
<dbReference type="SUPFAM" id="SSF57701">
    <property type="entry name" value="Zn2/Cys6 DNA-binding domain"/>
    <property type="match status" value="1"/>
</dbReference>
<dbReference type="AlphaFoldDB" id="A0A395GWY2"/>
<keyword evidence="5" id="KW-0238">DNA-binding</keyword>
<dbReference type="InterPro" id="IPR001138">
    <property type="entry name" value="Zn2Cys6_DnaBD"/>
</dbReference>
<accession>A0A395GWY2</accession>
<evidence type="ECO:0000256" key="7">
    <source>
        <dbReference type="ARBA" id="ARBA00023242"/>
    </source>
</evidence>
<dbReference type="SMART" id="SM00066">
    <property type="entry name" value="GAL4"/>
    <property type="match status" value="1"/>
</dbReference>
<dbReference type="InterPro" id="IPR052202">
    <property type="entry name" value="Yeast_MetPath_Reg"/>
</dbReference>
<dbReference type="GO" id="GO:0045944">
    <property type="term" value="P:positive regulation of transcription by RNA polymerase II"/>
    <property type="evidence" value="ECO:0007669"/>
    <property type="project" value="TreeGrafter"/>
</dbReference>
<gene>
    <name evidence="11" type="ORF">BO80DRAFT_446059</name>
</gene>
<keyword evidence="12" id="KW-1185">Reference proteome</keyword>
<organism evidence="11 12">
    <name type="scientific">Aspergillus ibericus CBS 121593</name>
    <dbReference type="NCBI Taxonomy" id="1448316"/>
    <lineage>
        <taxon>Eukaryota</taxon>
        <taxon>Fungi</taxon>
        <taxon>Dikarya</taxon>
        <taxon>Ascomycota</taxon>
        <taxon>Pezizomycotina</taxon>
        <taxon>Eurotiomycetes</taxon>
        <taxon>Eurotiomycetidae</taxon>
        <taxon>Eurotiales</taxon>
        <taxon>Aspergillaceae</taxon>
        <taxon>Aspergillus</taxon>
        <taxon>Aspergillus subgen. Circumdati</taxon>
    </lineage>
</organism>
<dbReference type="OrthoDB" id="189997at2759"/>
<dbReference type="PANTHER" id="PTHR47782">
    <property type="entry name" value="ZN(II)2CYS6 TRANSCRIPTION FACTOR (EUROFUNG)-RELATED"/>
    <property type="match status" value="1"/>
</dbReference>